<evidence type="ECO:0000256" key="6">
    <source>
        <dbReference type="SAM" id="MobiDB-lite"/>
    </source>
</evidence>
<dbReference type="AlphaFoldDB" id="A0A9W9LP58"/>
<feature type="transmembrane region" description="Helical" evidence="7">
    <location>
        <begin position="210"/>
        <end position="234"/>
    </location>
</feature>
<accession>A0A9W9LP58</accession>
<dbReference type="GO" id="GO:0005384">
    <property type="term" value="F:manganese ion transmembrane transporter activity"/>
    <property type="evidence" value="ECO:0007669"/>
    <property type="project" value="InterPro"/>
</dbReference>
<keyword evidence="5 7" id="KW-0472">Membrane</keyword>
<name>A0A9W9LP58_9EURO</name>
<dbReference type="PANTHER" id="PTHR31851">
    <property type="entry name" value="FE(2+)/MN(2+) TRANSPORTER PCL1"/>
    <property type="match status" value="1"/>
</dbReference>
<comment type="subcellular location">
    <subcellularLocation>
        <location evidence="1">Endomembrane system</location>
        <topology evidence="1">Multi-pass membrane protein</topology>
    </subcellularLocation>
</comment>
<keyword evidence="3 7" id="KW-0812">Transmembrane</keyword>
<evidence type="ECO:0000256" key="1">
    <source>
        <dbReference type="ARBA" id="ARBA00004127"/>
    </source>
</evidence>
<dbReference type="GO" id="GO:0012505">
    <property type="term" value="C:endomembrane system"/>
    <property type="evidence" value="ECO:0007669"/>
    <property type="project" value="UniProtKB-SubCell"/>
</dbReference>
<feature type="region of interest" description="Disordered" evidence="6">
    <location>
        <begin position="1"/>
        <end position="42"/>
    </location>
</feature>
<evidence type="ECO:0000313" key="9">
    <source>
        <dbReference type="Proteomes" id="UP001149163"/>
    </source>
</evidence>
<dbReference type="OrthoDB" id="73465at2759"/>
<evidence type="ECO:0000256" key="4">
    <source>
        <dbReference type="ARBA" id="ARBA00022989"/>
    </source>
</evidence>
<proteinExistence type="inferred from homology"/>
<dbReference type="Pfam" id="PF01988">
    <property type="entry name" value="VIT1"/>
    <property type="match status" value="1"/>
</dbReference>
<sequence length="316" mass="33970">MSITSMSGFMSRYSPLSDRRSAADEDNEKEMHLPLQSDVEGQKRYEVAEKKASRWVDGRTVSDAIIGLSDGMTVPFALTAGLSALGDTKVVVFGGMAELIAGAISMGLGGYLGAKSEDDDEHSIGLETNHLANPSSRCRESYKATLKETENQTMADPASISTTIEEIFEPYELPAELVSQLTSHLSASPMLPSFLMNFQHTLAEPSGSRAVICALTIALGYFIGGFVPLVPYFFVGPHDAFIALRWSIATMAVALFMFGYGKTCFVSGWRGRRNVRKGMVGGVQMVLVGGLAAGSAMGLVKLFQMLADGPEHAHHD</sequence>
<comment type="similarity">
    <text evidence="2">Belongs to the CCC1 family.</text>
</comment>
<feature type="transmembrane region" description="Helical" evidence="7">
    <location>
        <begin position="240"/>
        <end position="260"/>
    </location>
</feature>
<organism evidence="8 9">
    <name type="scientific">Penicillium canariense</name>
    <dbReference type="NCBI Taxonomy" id="189055"/>
    <lineage>
        <taxon>Eukaryota</taxon>
        <taxon>Fungi</taxon>
        <taxon>Dikarya</taxon>
        <taxon>Ascomycota</taxon>
        <taxon>Pezizomycotina</taxon>
        <taxon>Eurotiomycetes</taxon>
        <taxon>Eurotiomycetidae</taxon>
        <taxon>Eurotiales</taxon>
        <taxon>Aspergillaceae</taxon>
        <taxon>Penicillium</taxon>
    </lineage>
</organism>
<evidence type="ECO:0000256" key="3">
    <source>
        <dbReference type="ARBA" id="ARBA00022692"/>
    </source>
</evidence>
<dbReference type="InterPro" id="IPR008217">
    <property type="entry name" value="Ccc1_fam"/>
</dbReference>
<feature type="transmembrane region" description="Helical" evidence="7">
    <location>
        <begin position="280"/>
        <end position="300"/>
    </location>
</feature>
<keyword evidence="9" id="KW-1185">Reference proteome</keyword>
<dbReference type="Proteomes" id="UP001149163">
    <property type="component" value="Unassembled WGS sequence"/>
</dbReference>
<dbReference type="GO" id="GO:0030026">
    <property type="term" value="P:intracellular manganese ion homeostasis"/>
    <property type="evidence" value="ECO:0007669"/>
    <property type="project" value="InterPro"/>
</dbReference>
<dbReference type="RefSeq" id="XP_056544307.1">
    <property type="nucleotide sequence ID" value="XM_056685565.1"/>
</dbReference>
<keyword evidence="4 7" id="KW-1133">Transmembrane helix</keyword>
<reference evidence="8" key="1">
    <citation type="submission" date="2022-11" db="EMBL/GenBank/DDBJ databases">
        <authorList>
            <person name="Petersen C."/>
        </authorList>
    </citation>
    <scope>NUCLEOTIDE SEQUENCE</scope>
    <source>
        <strain evidence="8">IBT 26290</strain>
    </source>
</reference>
<evidence type="ECO:0000256" key="5">
    <source>
        <dbReference type="ARBA" id="ARBA00023136"/>
    </source>
</evidence>
<evidence type="ECO:0000256" key="2">
    <source>
        <dbReference type="ARBA" id="ARBA00007049"/>
    </source>
</evidence>
<dbReference type="GeneID" id="81424741"/>
<reference evidence="8" key="2">
    <citation type="journal article" date="2023" name="IMA Fungus">
        <title>Comparative genomic study of the Penicillium genus elucidates a diverse pangenome and 15 lateral gene transfer events.</title>
        <authorList>
            <person name="Petersen C."/>
            <person name="Sorensen T."/>
            <person name="Nielsen M.R."/>
            <person name="Sondergaard T.E."/>
            <person name="Sorensen J.L."/>
            <person name="Fitzpatrick D.A."/>
            <person name="Frisvad J.C."/>
            <person name="Nielsen K.L."/>
        </authorList>
    </citation>
    <scope>NUCLEOTIDE SEQUENCE</scope>
    <source>
        <strain evidence="8">IBT 26290</strain>
    </source>
</reference>
<protein>
    <submittedName>
        <fullName evidence="8">Vacuolar iron transporter cccA</fullName>
    </submittedName>
</protein>
<dbReference type="CDD" id="cd02435">
    <property type="entry name" value="CCC1"/>
    <property type="match status" value="1"/>
</dbReference>
<comment type="caution">
    <text evidence="8">The sequence shown here is derived from an EMBL/GenBank/DDBJ whole genome shotgun (WGS) entry which is preliminary data.</text>
</comment>
<dbReference type="EMBL" id="JAPQKN010000002">
    <property type="protein sequence ID" value="KAJ5167846.1"/>
    <property type="molecule type" value="Genomic_DNA"/>
</dbReference>
<evidence type="ECO:0000256" key="7">
    <source>
        <dbReference type="SAM" id="Phobius"/>
    </source>
</evidence>
<evidence type="ECO:0000313" key="8">
    <source>
        <dbReference type="EMBL" id="KAJ5167846.1"/>
    </source>
</evidence>
<gene>
    <name evidence="8" type="ORF">N7482_003440</name>
</gene>